<comment type="caution">
    <text evidence="1">The sequence shown here is derived from an EMBL/GenBank/DDBJ whole genome shotgun (WGS) entry which is preliminary data.</text>
</comment>
<name>A0ACC1CAG3_9ROSI</name>
<gene>
    <name evidence="1" type="ORF">Patl1_01879</name>
</gene>
<evidence type="ECO:0000313" key="1">
    <source>
        <dbReference type="EMBL" id="KAJ0112734.1"/>
    </source>
</evidence>
<proteinExistence type="predicted"/>
<organism evidence="1 2">
    <name type="scientific">Pistacia atlantica</name>
    <dbReference type="NCBI Taxonomy" id="434234"/>
    <lineage>
        <taxon>Eukaryota</taxon>
        <taxon>Viridiplantae</taxon>
        <taxon>Streptophyta</taxon>
        <taxon>Embryophyta</taxon>
        <taxon>Tracheophyta</taxon>
        <taxon>Spermatophyta</taxon>
        <taxon>Magnoliopsida</taxon>
        <taxon>eudicotyledons</taxon>
        <taxon>Gunneridae</taxon>
        <taxon>Pentapetalae</taxon>
        <taxon>rosids</taxon>
        <taxon>malvids</taxon>
        <taxon>Sapindales</taxon>
        <taxon>Anacardiaceae</taxon>
        <taxon>Pistacia</taxon>
    </lineage>
</organism>
<dbReference type="Proteomes" id="UP001164250">
    <property type="component" value="Chromosome 1"/>
</dbReference>
<accession>A0ACC1CAG3</accession>
<sequence>MYFKMNAGAACLVFWLSLLTEVQGTIFDVKKFGAKADGKSDDCKAFASAWKAACSCMTPSTLVIPKGEYMVAQLMFQGPCKAPVTFQLQGTLKAPTVMNKMKSQDGWLAFLDIDGLTVLGGGTFDGQGSAAWASNNCAKTGKCNSLPANLRITKVTNSKIQDITSLNSKLFHMNILGCKNLTLQHITITAPENSLNTDGIHIGRSSGINITDTNIQTGDDCVSLGDGSQQVNVEKVTCGPGHGISIGLRHGQLLLVALPPICILRISSMNNVSNPILIDQEYCPYGQCQTKVPSRIRISDVSFKNIRGTSATELVVKLVCSRGLPCQKVDICDVNLTYNGNGAATSECANVKPTISGKQFPPVCTRTT</sequence>
<reference evidence="2" key="1">
    <citation type="journal article" date="2023" name="G3 (Bethesda)">
        <title>Genome assembly and association tests identify interacting loci associated with vigor, precocity, and sex in interspecific pistachio rootstocks.</title>
        <authorList>
            <person name="Palmer W."/>
            <person name="Jacygrad E."/>
            <person name="Sagayaradj S."/>
            <person name="Cavanaugh K."/>
            <person name="Han R."/>
            <person name="Bertier L."/>
            <person name="Beede B."/>
            <person name="Kafkas S."/>
            <person name="Golino D."/>
            <person name="Preece J."/>
            <person name="Michelmore R."/>
        </authorList>
    </citation>
    <scope>NUCLEOTIDE SEQUENCE [LARGE SCALE GENOMIC DNA]</scope>
</reference>
<dbReference type="EMBL" id="CM047897">
    <property type="protein sequence ID" value="KAJ0112734.1"/>
    <property type="molecule type" value="Genomic_DNA"/>
</dbReference>
<protein>
    <submittedName>
        <fullName evidence="1">Uncharacterized protein</fullName>
    </submittedName>
</protein>
<evidence type="ECO:0000313" key="2">
    <source>
        <dbReference type="Proteomes" id="UP001164250"/>
    </source>
</evidence>
<keyword evidence="2" id="KW-1185">Reference proteome</keyword>